<evidence type="ECO:0000313" key="1">
    <source>
        <dbReference type="EMBL" id="RFN43726.1"/>
    </source>
</evidence>
<dbReference type="Proteomes" id="UP000265631">
    <property type="component" value="Unassembled WGS sequence"/>
</dbReference>
<comment type="caution">
    <text evidence="1">The sequence shown here is derived from an EMBL/GenBank/DDBJ whole genome shotgun (WGS) entry which is preliminary data.</text>
</comment>
<keyword evidence="2" id="KW-1185">Reference proteome</keyword>
<name>A0A395M7A0_9HYPO</name>
<protein>
    <submittedName>
        <fullName evidence="1">Uncharacterized protein</fullName>
    </submittedName>
</protein>
<accession>A0A395M7A0</accession>
<proteinExistence type="predicted"/>
<evidence type="ECO:0000313" key="2">
    <source>
        <dbReference type="Proteomes" id="UP000265631"/>
    </source>
</evidence>
<sequence length="81" mass="9231">MQRINSIQGCWENPDRPKKLREAWGHITVSVDSRVNHQLKSAVIGTESTEELSLWGDFNFQVQVNDQTRSSALQVLSTCKM</sequence>
<organism evidence="1 2">
    <name type="scientific">Fusarium flagelliforme</name>
    <dbReference type="NCBI Taxonomy" id="2675880"/>
    <lineage>
        <taxon>Eukaryota</taxon>
        <taxon>Fungi</taxon>
        <taxon>Dikarya</taxon>
        <taxon>Ascomycota</taxon>
        <taxon>Pezizomycotina</taxon>
        <taxon>Sordariomycetes</taxon>
        <taxon>Hypocreomycetidae</taxon>
        <taxon>Hypocreales</taxon>
        <taxon>Nectriaceae</taxon>
        <taxon>Fusarium</taxon>
        <taxon>Fusarium incarnatum-equiseti species complex</taxon>
    </lineage>
</organism>
<dbReference type="EMBL" id="PXXK01000511">
    <property type="protein sequence ID" value="RFN43726.1"/>
    <property type="molecule type" value="Genomic_DNA"/>
</dbReference>
<reference evidence="1 2" key="1">
    <citation type="journal article" date="2018" name="PLoS Pathog.">
        <title>Evolution of structural diversity of trichothecenes, a family of toxins produced by plant pathogenic and entomopathogenic fungi.</title>
        <authorList>
            <person name="Proctor R.H."/>
            <person name="McCormick S.P."/>
            <person name="Kim H.S."/>
            <person name="Cardoza R.E."/>
            <person name="Stanley A.M."/>
            <person name="Lindo L."/>
            <person name="Kelly A."/>
            <person name="Brown D.W."/>
            <person name="Lee T."/>
            <person name="Vaughan M.M."/>
            <person name="Alexander N.J."/>
            <person name="Busman M."/>
            <person name="Gutierrez S."/>
        </authorList>
    </citation>
    <scope>NUCLEOTIDE SEQUENCE [LARGE SCALE GENOMIC DNA]</scope>
    <source>
        <strain evidence="1 2">NRRL 13405</strain>
    </source>
</reference>
<gene>
    <name evidence="1" type="ORF">FIE12Z_12040</name>
</gene>
<dbReference type="AlphaFoldDB" id="A0A395M7A0"/>